<sequence>MTIGVLCLGASSVMAIPANASEGDDYTTLVDGYRPADQSADPFAWAGKLVGPEYCSATLVGPHTIVTDAHCLENTSSGYTFYLQYNNGASPNYAGCTVKSNYYIPEQYPDDFSYDWAIANLDCNLNPKNGKYPSVKMTGSSFFTSNTQYINMGYPYVDTKVSQKWNEDRQSADEPLRSNTEISRLADGQLLQTCGYLKSDYTYQADQWVSHNSKGIKCRLGSGSSGGGWLSPDPNDDSGYALVGVNGFDNNDIPYYQFTNYWAANEFGAVLNSYLND</sequence>
<dbReference type="EMBL" id="CP011005">
    <property type="protein sequence ID" value="AJT42270.1"/>
    <property type="molecule type" value="Genomic_DNA"/>
</dbReference>
<evidence type="ECO:0000313" key="3">
    <source>
        <dbReference type="EMBL" id="AJT42270.1"/>
    </source>
</evidence>
<feature type="signal peptide" evidence="1">
    <location>
        <begin position="1"/>
        <end position="20"/>
    </location>
</feature>
<evidence type="ECO:0000259" key="2">
    <source>
        <dbReference type="Pfam" id="PF00089"/>
    </source>
</evidence>
<protein>
    <recommendedName>
        <fullName evidence="2">Peptidase S1 domain-containing protein</fullName>
    </recommendedName>
</protein>
<name>A0A0D4C1J3_9MICC</name>
<feature type="chain" id="PRO_5002273926" description="Peptidase S1 domain-containing protein" evidence="1">
    <location>
        <begin position="21"/>
        <end position="277"/>
    </location>
</feature>
<dbReference type="HOGENOM" id="CLU_1003418_0_0_11"/>
<keyword evidence="1" id="KW-0732">Signal</keyword>
<dbReference type="GO" id="GO:0006508">
    <property type="term" value="P:proteolysis"/>
    <property type="evidence" value="ECO:0007669"/>
    <property type="project" value="InterPro"/>
</dbReference>
<dbReference type="InterPro" id="IPR009003">
    <property type="entry name" value="Peptidase_S1_PA"/>
</dbReference>
<feature type="domain" description="Peptidase S1" evidence="2">
    <location>
        <begin position="39"/>
        <end position="189"/>
    </location>
</feature>
<dbReference type="InterPro" id="IPR001254">
    <property type="entry name" value="Trypsin_dom"/>
</dbReference>
<reference evidence="3 4" key="1">
    <citation type="journal article" date="2015" name="Genome Announc.">
        <title>Complete Genome Sequencing of Protease-Producing Novel Arthrobacter sp. Strain IHBB 11108 Using PacBio Single-Molecule Real-Time Sequencing Technology.</title>
        <authorList>
            <person name="Kiran S."/>
            <person name="Swarnkar M.K."/>
            <person name="Pal M."/>
            <person name="Thakur R."/>
            <person name="Tewari R."/>
            <person name="Singh A.K."/>
            <person name="Gulati A."/>
        </authorList>
    </citation>
    <scope>NUCLEOTIDE SEQUENCE [LARGE SCALE GENOMIC DNA]</scope>
    <source>
        <strain evidence="3 4">IHBB 11108</strain>
    </source>
</reference>
<accession>A0A0D4C1J3</accession>
<dbReference type="Proteomes" id="UP000061839">
    <property type="component" value="Chromosome"/>
</dbReference>
<evidence type="ECO:0000313" key="4">
    <source>
        <dbReference type="Proteomes" id="UP000061839"/>
    </source>
</evidence>
<keyword evidence="4" id="KW-1185">Reference proteome</keyword>
<proteinExistence type="predicted"/>
<dbReference type="KEGG" id="ari:UM93_13595"/>
<evidence type="ECO:0000256" key="1">
    <source>
        <dbReference type="SAM" id="SignalP"/>
    </source>
</evidence>
<dbReference type="AlphaFoldDB" id="A0A0D4C1J3"/>
<dbReference type="Pfam" id="PF00089">
    <property type="entry name" value="Trypsin"/>
    <property type="match status" value="1"/>
</dbReference>
<dbReference type="GO" id="GO:0004252">
    <property type="term" value="F:serine-type endopeptidase activity"/>
    <property type="evidence" value="ECO:0007669"/>
    <property type="project" value="InterPro"/>
</dbReference>
<gene>
    <name evidence="3" type="ORF">UM93_13595</name>
</gene>
<dbReference type="Gene3D" id="2.40.10.10">
    <property type="entry name" value="Trypsin-like serine proteases"/>
    <property type="match status" value="2"/>
</dbReference>
<dbReference type="InterPro" id="IPR043504">
    <property type="entry name" value="Peptidase_S1_PA_chymotrypsin"/>
</dbReference>
<dbReference type="SUPFAM" id="SSF50494">
    <property type="entry name" value="Trypsin-like serine proteases"/>
    <property type="match status" value="1"/>
</dbReference>
<dbReference type="PATRIC" id="fig|1618207.4.peg.2760"/>
<organism evidence="3 4">
    <name type="scientific">Psychromicrobium lacuslunae</name>
    <dbReference type="NCBI Taxonomy" id="1618207"/>
    <lineage>
        <taxon>Bacteria</taxon>
        <taxon>Bacillati</taxon>
        <taxon>Actinomycetota</taxon>
        <taxon>Actinomycetes</taxon>
        <taxon>Micrococcales</taxon>
        <taxon>Micrococcaceae</taxon>
        <taxon>Psychromicrobium</taxon>
    </lineage>
</organism>